<sequence>MRLIAISGLFFISASAGLAQVIATCTELEGFTTYSDMMGEWSEDQFSEAQVSLFLNRGGFDIRWGDHNSARELGQSISVALEGDRKVTLYVGYMSGSELYTFDFANDLVFYSRHRQGLFDAFGSYVGKCE</sequence>
<evidence type="ECO:0000313" key="2">
    <source>
        <dbReference type="EMBL" id="KAA9010332.1"/>
    </source>
</evidence>
<dbReference type="AlphaFoldDB" id="A0A5J5GSK1"/>
<dbReference type="EMBL" id="VYQE01000001">
    <property type="protein sequence ID" value="KAA9010332.1"/>
    <property type="molecule type" value="Genomic_DNA"/>
</dbReference>
<evidence type="ECO:0000256" key="1">
    <source>
        <dbReference type="SAM" id="SignalP"/>
    </source>
</evidence>
<evidence type="ECO:0000313" key="3">
    <source>
        <dbReference type="Proteomes" id="UP000326554"/>
    </source>
</evidence>
<feature type="signal peptide" evidence="1">
    <location>
        <begin position="1"/>
        <end position="19"/>
    </location>
</feature>
<keyword evidence="3" id="KW-1185">Reference proteome</keyword>
<reference evidence="2 3" key="1">
    <citation type="submission" date="2019-09" db="EMBL/GenBank/DDBJ databases">
        <authorList>
            <person name="Park J.-S."/>
            <person name="Choi H.-J."/>
        </authorList>
    </citation>
    <scope>NUCLEOTIDE SEQUENCE [LARGE SCALE GENOMIC DNA]</scope>
    <source>
        <strain evidence="2 3">176SS1-4</strain>
    </source>
</reference>
<accession>A0A5J5GSK1</accession>
<name>A0A5J5GSK1_9RHOB</name>
<organism evidence="2 3">
    <name type="scientific">Histidinibacterium aquaticum</name>
    <dbReference type="NCBI Taxonomy" id="2613962"/>
    <lineage>
        <taxon>Bacteria</taxon>
        <taxon>Pseudomonadati</taxon>
        <taxon>Pseudomonadota</taxon>
        <taxon>Alphaproteobacteria</taxon>
        <taxon>Rhodobacterales</taxon>
        <taxon>Paracoccaceae</taxon>
        <taxon>Histidinibacterium</taxon>
    </lineage>
</organism>
<dbReference type="RefSeq" id="WP_150443818.1">
    <property type="nucleotide sequence ID" value="NZ_VYQE01000001.1"/>
</dbReference>
<comment type="caution">
    <text evidence="2">The sequence shown here is derived from an EMBL/GenBank/DDBJ whole genome shotgun (WGS) entry which is preliminary data.</text>
</comment>
<protein>
    <submittedName>
        <fullName evidence="2">Uncharacterized protein</fullName>
    </submittedName>
</protein>
<gene>
    <name evidence="2" type="ORF">F3S47_03545</name>
</gene>
<dbReference type="Proteomes" id="UP000326554">
    <property type="component" value="Unassembled WGS sequence"/>
</dbReference>
<proteinExistence type="predicted"/>
<feature type="chain" id="PRO_5023803120" evidence="1">
    <location>
        <begin position="20"/>
        <end position="130"/>
    </location>
</feature>
<keyword evidence="1" id="KW-0732">Signal</keyword>